<name>A0ABQ6MZI8_9STRA</name>
<gene>
    <name evidence="2" type="ORF">TeGR_g2700</name>
</gene>
<feature type="compositionally biased region" description="Basic and acidic residues" evidence="1">
    <location>
        <begin position="160"/>
        <end position="174"/>
    </location>
</feature>
<comment type="caution">
    <text evidence="2">The sequence shown here is derived from an EMBL/GenBank/DDBJ whole genome shotgun (WGS) entry which is preliminary data.</text>
</comment>
<dbReference type="Proteomes" id="UP001165060">
    <property type="component" value="Unassembled WGS sequence"/>
</dbReference>
<feature type="region of interest" description="Disordered" evidence="1">
    <location>
        <begin position="403"/>
        <end position="424"/>
    </location>
</feature>
<feature type="region of interest" description="Disordered" evidence="1">
    <location>
        <begin position="205"/>
        <end position="228"/>
    </location>
</feature>
<feature type="compositionally biased region" description="Basic residues" evidence="1">
    <location>
        <begin position="315"/>
        <end position="327"/>
    </location>
</feature>
<feature type="region of interest" description="Disordered" evidence="1">
    <location>
        <begin position="298"/>
        <end position="330"/>
    </location>
</feature>
<evidence type="ECO:0000313" key="2">
    <source>
        <dbReference type="EMBL" id="GMI36265.1"/>
    </source>
</evidence>
<evidence type="ECO:0000256" key="1">
    <source>
        <dbReference type="SAM" id="MobiDB-lite"/>
    </source>
</evidence>
<feature type="compositionally biased region" description="Low complexity" evidence="1">
    <location>
        <begin position="298"/>
        <end position="314"/>
    </location>
</feature>
<feature type="compositionally biased region" description="Pro residues" evidence="1">
    <location>
        <begin position="109"/>
        <end position="121"/>
    </location>
</feature>
<protein>
    <submittedName>
        <fullName evidence="2">Uncharacterized protein</fullName>
    </submittedName>
</protein>
<feature type="region of interest" description="Disordered" evidence="1">
    <location>
        <begin position="84"/>
        <end position="188"/>
    </location>
</feature>
<proteinExistence type="predicted"/>
<dbReference type="EMBL" id="BRYB01001915">
    <property type="protein sequence ID" value="GMI36265.1"/>
    <property type="molecule type" value="Genomic_DNA"/>
</dbReference>
<organism evidence="2 3">
    <name type="scientific">Tetraparma gracilis</name>
    <dbReference type="NCBI Taxonomy" id="2962635"/>
    <lineage>
        <taxon>Eukaryota</taxon>
        <taxon>Sar</taxon>
        <taxon>Stramenopiles</taxon>
        <taxon>Ochrophyta</taxon>
        <taxon>Bolidophyceae</taxon>
        <taxon>Parmales</taxon>
        <taxon>Triparmaceae</taxon>
        <taxon>Tetraparma</taxon>
    </lineage>
</organism>
<evidence type="ECO:0000313" key="3">
    <source>
        <dbReference type="Proteomes" id="UP001165060"/>
    </source>
</evidence>
<reference evidence="2 3" key="1">
    <citation type="journal article" date="2023" name="Commun. Biol.">
        <title>Genome analysis of Parmales, the sister group of diatoms, reveals the evolutionary specialization of diatoms from phago-mixotrophs to photoautotrophs.</title>
        <authorList>
            <person name="Ban H."/>
            <person name="Sato S."/>
            <person name="Yoshikawa S."/>
            <person name="Yamada K."/>
            <person name="Nakamura Y."/>
            <person name="Ichinomiya M."/>
            <person name="Sato N."/>
            <person name="Blanc-Mathieu R."/>
            <person name="Endo H."/>
            <person name="Kuwata A."/>
            <person name="Ogata H."/>
        </authorList>
    </citation>
    <scope>NUCLEOTIDE SEQUENCE [LARGE SCALE GENOMIC DNA]</scope>
</reference>
<keyword evidence="3" id="KW-1185">Reference proteome</keyword>
<feature type="compositionally biased region" description="Basic and acidic residues" evidence="1">
    <location>
        <begin position="205"/>
        <end position="215"/>
    </location>
</feature>
<sequence length="785" mass="86059">MDLTQASRRLALLTRLIPPAGGSSAEMTTTNTSTDYNHNSRFYRKGSLVPTQQEAEEFVETAAVDTRRSITSHVGEFIDDFSKESRARAAEQPRPNDGYPPSFNASPFGLPPPPPLPPPPEAQALFARTRPLREDPNDDMSDSLLYGRRVDPSQGLDSVADVKRSVKRREKAERSGTGNGIQTSKSGWSRPSLRVWVRHDWREELPPGDLPKEPEASSSHRPNRAPEPVAPKFVYNLLVEGCLINNPDQPERTLCDSGNVFDYSMKEEVERRVRQEEREKLREGILLKRGAAAGAAGEASAAPAGGDAEAAGPGAKRKRGAGGKKKGALSGAEKAALELRRQEDEVLGSDALLPSRAPPLAVQGRIMPIFTNFFEKVVVTVSTENGARQEQMAASAAARKAFEEKQQHQAATDAAAGYQSSNPLPAPAEVKDDFCGNYSMTWDRVGRIGNYSLSERNRGEYRDASGFLVQVEAPKGPLTAGSKSRVVIEMYRRQLTARYAPSATLRALIRSLTEDERMEDILDAIFQYAVLKGLVVPFTMDKSKNVPAPVPAPPPPLPTDPAPAQPPALVGAPLEEDPSVKFHNILCNAELKAVLGCDSIAFSGLRSHLLVNRLVDRHVAPIRIEYDLDRTDLEQEEFAAGVWRDIEVDVESIFDEEAQRIIKKEKTRQVEEMQVRQAGQSALVSRGYKMEQIETIMKDLYGGAEDFIGDPQNEDHLRWWLGCASSYPARDSSAARAAAINAKLLFAQRTLMEKQRKHAAYAGLIQSLRGGGRKAAAGATPMDLS</sequence>
<accession>A0ABQ6MZI8</accession>